<proteinExistence type="predicted"/>
<dbReference type="EMBL" id="JBHMDO010000039">
    <property type="protein sequence ID" value="MFB9329012.1"/>
    <property type="molecule type" value="Genomic_DNA"/>
</dbReference>
<keyword evidence="1" id="KW-1133">Transmembrane helix</keyword>
<name>A0ABV5KUV6_9BACL</name>
<reference evidence="2 3" key="1">
    <citation type="submission" date="2024-09" db="EMBL/GenBank/DDBJ databases">
        <authorList>
            <person name="Sun Q."/>
            <person name="Mori K."/>
        </authorList>
    </citation>
    <scope>NUCLEOTIDE SEQUENCE [LARGE SCALE GENOMIC DNA]</scope>
    <source>
        <strain evidence="2 3">TISTR 2452</strain>
    </source>
</reference>
<keyword evidence="1" id="KW-0472">Membrane</keyword>
<evidence type="ECO:0000313" key="3">
    <source>
        <dbReference type="Proteomes" id="UP001589747"/>
    </source>
</evidence>
<evidence type="ECO:0000313" key="2">
    <source>
        <dbReference type="EMBL" id="MFB9329012.1"/>
    </source>
</evidence>
<dbReference type="Proteomes" id="UP001589747">
    <property type="component" value="Unassembled WGS sequence"/>
</dbReference>
<gene>
    <name evidence="2" type="ORF">ACFFSY_24010</name>
</gene>
<protein>
    <recommendedName>
        <fullName evidence="4">Phosphodiester glycosidase domain-containing protein</fullName>
    </recommendedName>
</protein>
<keyword evidence="1" id="KW-0812">Transmembrane</keyword>
<sequence length="277" mass="30067">MTTAEKGNSIRDARSPKRGALLAAMSVAALFVLAGIVYLLIGLPDVDKPSGFADYNYERYAFPSGVALHVLKTSPDNIKLERINANVTDTAFFGINGGFFYEGALLSIAVHNDVPVNTESGYGSGDENAKYARGTLVWDSAAGKFSVQAVRRAADIIVTDRGDYWAQGGISLDLSPGPANLWRWRADAERMPFPDDRRLRSAAVYDDQGALLLIVSENTATASEFRQAIVDYDMHDEDVALVGGIFLDGDGSSQLRSAEAVLTGDRRQVVQMIRLLR</sequence>
<evidence type="ECO:0008006" key="4">
    <source>
        <dbReference type="Google" id="ProtNLM"/>
    </source>
</evidence>
<organism evidence="2 3">
    <name type="scientific">Paenibacillus aurantiacus</name>
    <dbReference type="NCBI Taxonomy" id="1936118"/>
    <lineage>
        <taxon>Bacteria</taxon>
        <taxon>Bacillati</taxon>
        <taxon>Bacillota</taxon>
        <taxon>Bacilli</taxon>
        <taxon>Bacillales</taxon>
        <taxon>Paenibacillaceae</taxon>
        <taxon>Paenibacillus</taxon>
    </lineage>
</organism>
<dbReference type="RefSeq" id="WP_377498879.1">
    <property type="nucleotide sequence ID" value="NZ_JBHMDO010000039.1"/>
</dbReference>
<accession>A0ABV5KUV6</accession>
<feature type="transmembrane region" description="Helical" evidence="1">
    <location>
        <begin position="20"/>
        <end position="41"/>
    </location>
</feature>
<keyword evidence="3" id="KW-1185">Reference proteome</keyword>
<evidence type="ECO:0000256" key="1">
    <source>
        <dbReference type="SAM" id="Phobius"/>
    </source>
</evidence>
<comment type="caution">
    <text evidence="2">The sequence shown here is derived from an EMBL/GenBank/DDBJ whole genome shotgun (WGS) entry which is preliminary data.</text>
</comment>